<proteinExistence type="predicted"/>
<dbReference type="InterPro" id="IPR052065">
    <property type="entry name" value="Compl_asym_regulator"/>
</dbReference>
<dbReference type="PROSITE" id="PS50092">
    <property type="entry name" value="TSP1"/>
    <property type="match status" value="1"/>
</dbReference>
<dbReference type="EMBL" id="JARBDR010000919">
    <property type="protein sequence ID" value="KAJ8300021.1"/>
    <property type="molecule type" value="Genomic_DNA"/>
</dbReference>
<keyword evidence="2" id="KW-0964">Secreted</keyword>
<dbReference type="PANTHER" id="PTHR22906">
    <property type="entry name" value="PROPERDIN"/>
    <property type="match status" value="1"/>
</dbReference>
<keyword evidence="5" id="KW-1015">Disulfide bond</keyword>
<dbReference type="Pfam" id="PF00090">
    <property type="entry name" value="TSP_1"/>
    <property type="match status" value="1"/>
</dbReference>
<evidence type="ECO:0000256" key="4">
    <source>
        <dbReference type="ARBA" id="ARBA00022737"/>
    </source>
</evidence>
<dbReference type="PANTHER" id="PTHR22906:SF43">
    <property type="entry name" value="PROPERDIN"/>
    <property type="match status" value="1"/>
</dbReference>
<sequence length="97" mass="10895">MVVIVLAQVKIPPAATLKHVLGDVVSYFIQIFVLVNGEWEDWSSWSECSKTCDLGYRERSRTCNIALYGGQPCVGDNAQLDECYIQPCSSKFQNLTF</sequence>
<keyword evidence="3" id="KW-0732">Signal</keyword>
<evidence type="ECO:0000256" key="1">
    <source>
        <dbReference type="ARBA" id="ARBA00004613"/>
    </source>
</evidence>
<evidence type="ECO:0000313" key="6">
    <source>
        <dbReference type="EMBL" id="KAJ8300021.1"/>
    </source>
</evidence>
<evidence type="ECO:0000313" key="7">
    <source>
        <dbReference type="Proteomes" id="UP001217089"/>
    </source>
</evidence>
<comment type="caution">
    <text evidence="6">The sequence shown here is derived from an EMBL/GenBank/DDBJ whole genome shotgun (WGS) entry which is preliminary data.</text>
</comment>
<comment type="subcellular location">
    <subcellularLocation>
        <location evidence="1">Secreted</location>
    </subcellularLocation>
</comment>
<dbReference type="Gene3D" id="2.20.100.10">
    <property type="entry name" value="Thrombospondin type-1 (TSP1) repeat"/>
    <property type="match status" value="1"/>
</dbReference>
<reference evidence="6 7" key="1">
    <citation type="submission" date="2022-12" db="EMBL/GenBank/DDBJ databases">
        <title>Chromosome-level genome of Tegillarca granosa.</title>
        <authorList>
            <person name="Kim J."/>
        </authorList>
    </citation>
    <scope>NUCLEOTIDE SEQUENCE [LARGE SCALE GENOMIC DNA]</scope>
    <source>
        <strain evidence="6">Teg-2019</strain>
        <tissue evidence="6">Adductor muscle</tissue>
    </source>
</reference>
<dbReference type="SUPFAM" id="SSF82895">
    <property type="entry name" value="TSP-1 type 1 repeat"/>
    <property type="match status" value="1"/>
</dbReference>
<evidence type="ECO:0000256" key="3">
    <source>
        <dbReference type="ARBA" id="ARBA00022729"/>
    </source>
</evidence>
<dbReference type="PRINTS" id="PR01705">
    <property type="entry name" value="TSP1REPEAT"/>
</dbReference>
<dbReference type="InterPro" id="IPR036383">
    <property type="entry name" value="TSP1_rpt_sf"/>
</dbReference>
<dbReference type="Proteomes" id="UP001217089">
    <property type="component" value="Unassembled WGS sequence"/>
</dbReference>
<gene>
    <name evidence="6" type="ORF">KUTeg_021540</name>
</gene>
<protein>
    <submittedName>
        <fullName evidence="6">Uncharacterized protein</fullName>
    </submittedName>
</protein>
<evidence type="ECO:0000256" key="2">
    <source>
        <dbReference type="ARBA" id="ARBA00022525"/>
    </source>
</evidence>
<dbReference type="SMART" id="SM00209">
    <property type="entry name" value="TSP1"/>
    <property type="match status" value="1"/>
</dbReference>
<name>A0ABQ9E3K2_TEGGR</name>
<keyword evidence="7" id="KW-1185">Reference proteome</keyword>
<organism evidence="6 7">
    <name type="scientific">Tegillarca granosa</name>
    <name type="common">Malaysian cockle</name>
    <name type="synonym">Anadara granosa</name>
    <dbReference type="NCBI Taxonomy" id="220873"/>
    <lineage>
        <taxon>Eukaryota</taxon>
        <taxon>Metazoa</taxon>
        <taxon>Spiralia</taxon>
        <taxon>Lophotrochozoa</taxon>
        <taxon>Mollusca</taxon>
        <taxon>Bivalvia</taxon>
        <taxon>Autobranchia</taxon>
        <taxon>Pteriomorphia</taxon>
        <taxon>Arcoida</taxon>
        <taxon>Arcoidea</taxon>
        <taxon>Arcidae</taxon>
        <taxon>Tegillarca</taxon>
    </lineage>
</organism>
<evidence type="ECO:0000256" key="5">
    <source>
        <dbReference type="ARBA" id="ARBA00023157"/>
    </source>
</evidence>
<keyword evidence="4" id="KW-0677">Repeat</keyword>
<accession>A0ABQ9E3K2</accession>
<dbReference type="InterPro" id="IPR000884">
    <property type="entry name" value="TSP1_rpt"/>
</dbReference>